<proteinExistence type="predicted"/>
<reference evidence="1" key="1">
    <citation type="journal article" date="2014" name="Front. Microbiol.">
        <title>High frequency of phylogenetically diverse reductive dehalogenase-homologous genes in deep subseafloor sedimentary metagenomes.</title>
        <authorList>
            <person name="Kawai M."/>
            <person name="Futagami T."/>
            <person name="Toyoda A."/>
            <person name="Takaki Y."/>
            <person name="Nishi S."/>
            <person name="Hori S."/>
            <person name="Arai W."/>
            <person name="Tsubouchi T."/>
            <person name="Morono Y."/>
            <person name="Uchiyama I."/>
            <person name="Ito T."/>
            <person name="Fujiyama A."/>
            <person name="Inagaki F."/>
            <person name="Takami H."/>
        </authorList>
    </citation>
    <scope>NUCLEOTIDE SEQUENCE</scope>
    <source>
        <strain evidence="1">Expedition CK06-06</strain>
    </source>
</reference>
<evidence type="ECO:0000313" key="1">
    <source>
        <dbReference type="EMBL" id="GAH61450.1"/>
    </source>
</evidence>
<dbReference type="EMBL" id="BARU01017626">
    <property type="protein sequence ID" value="GAH61450.1"/>
    <property type="molecule type" value="Genomic_DNA"/>
</dbReference>
<accession>X1HWM0</accession>
<dbReference type="AlphaFoldDB" id="X1HWM0"/>
<comment type="caution">
    <text evidence="1">The sequence shown here is derived from an EMBL/GenBank/DDBJ whole genome shotgun (WGS) entry which is preliminary data.</text>
</comment>
<sequence>MYRVWYWLGNDLQVYTCVNAEGAWNLMKAYY</sequence>
<protein>
    <submittedName>
        <fullName evidence="1">Uncharacterized protein</fullName>
    </submittedName>
</protein>
<gene>
    <name evidence="1" type="ORF">S03H2_29221</name>
</gene>
<feature type="non-terminal residue" evidence="1">
    <location>
        <position position="31"/>
    </location>
</feature>
<name>X1HWM0_9ZZZZ</name>
<organism evidence="1">
    <name type="scientific">marine sediment metagenome</name>
    <dbReference type="NCBI Taxonomy" id="412755"/>
    <lineage>
        <taxon>unclassified sequences</taxon>
        <taxon>metagenomes</taxon>
        <taxon>ecological metagenomes</taxon>
    </lineage>
</organism>